<gene>
    <name evidence="2" type="ORF">GF068_30215</name>
</gene>
<comment type="caution">
    <text evidence="2">The sequence shown here is derived from an EMBL/GenBank/DDBJ whole genome shotgun (WGS) entry which is preliminary data.</text>
</comment>
<evidence type="ECO:0000313" key="3">
    <source>
        <dbReference type="Proteomes" id="UP000440224"/>
    </source>
</evidence>
<accession>A0A6N7Q0U1</accession>
<evidence type="ECO:0000256" key="1">
    <source>
        <dbReference type="SAM" id="MobiDB-lite"/>
    </source>
</evidence>
<keyword evidence="3" id="KW-1185">Reference proteome</keyword>
<proteinExistence type="predicted"/>
<protein>
    <submittedName>
        <fullName evidence="2">Uncharacterized protein</fullName>
    </submittedName>
</protein>
<dbReference type="RefSeq" id="WP_153822964.1">
    <property type="nucleotide sequence ID" value="NZ_WJIE01000010.1"/>
</dbReference>
<dbReference type="AlphaFoldDB" id="A0A6N7Q0U1"/>
<dbReference type="EMBL" id="WJIE01000010">
    <property type="protein sequence ID" value="MRG96165.1"/>
    <property type="molecule type" value="Genomic_DNA"/>
</dbReference>
<dbReference type="OrthoDB" id="5511183at2"/>
<dbReference type="Proteomes" id="UP000440224">
    <property type="component" value="Unassembled WGS sequence"/>
</dbReference>
<evidence type="ECO:0000313" key="2">
    <source>
        <dbReference type="EMBL" id="MRG96165.1"/>
    </source>
</evidence>
<organism evidence="2 3">
    <name type="scientific">Polyangium spumosum</name>
    <dbReference type="NCBI Taxonomy" id="889282"/>
    <lineage>
        <taxon>Bacteria</taxon>
        <taxon>Pseudomonadati</taxon>
        <taxon>Myxococcota</taxon>
        <taxon>Polyangia</taxon>
        <taxon>Polyangiales</taxon>
        <taxon>Polyangiaceae</taxon>
        <taxon>Polyangium</taxon>
    </lineage>
</organism>
<reference evidence="2 3" key="1">
    <citation type="submission" date="2019-10" db="EMBL/GenBank/DDBJ databases">
        <title>A soil myxobacterium in the family Polyangiaceae.</title>
        <authorList>
            <person name="Li Y."/>
            <person name="Wang J."/>
        </authorList>
    </citation>
    <scope>NUCLEOTIDE SEQUENCE [LARGE SCALE GENOMIC DNA]</scope>
    <source>
        <strain evidence="2 3">DSM 14734</strain>
    </source>
</reference>
<name>A0A6N7Q0U1_9BACT</name>
<sequence length="248" mass="26807">MSDEDTDDLEGEDEGHEDDEGEGEEEESEHEVLFDEETEGVLVAGKRFSASGMTRRQLGELASHVEKVAEKTGIALTVVPGGDYTDTGPSPDDTVYTEVVVGLEGGRGGTYGPDTIARDMALRALEKAKVIPAEVWAEISEKLEGRERQGLSEAEVRMHFVCVGPLAAATLAFGVLGTEDAPGPGKYMRGVDMEQMPHTEGVWGLRVAYVQYEGPESEEVDLGEGAHAERVKELGAADARYFILARYD</sequence>
<feature type="region of interest" description="Disordered" evidence="1">
    <location>
        <begin position="1"/>
        <end position="39"/>
    </location>
</feature>